<dbReference type="EMBL" id="PRLK01000016">
    <property type="protein sequence ID" value="RYC72269.1"/>
    <property type="molecule type" value="Genomic_DNA"/>
</dbReference>
<dbReference type="Gene3D" id="3.30.70.1730">
    <property type="match status" value="1"/>
</dbReference>
<evidence type="ECO:0000313" key="7">
    <source>
        <dbReference type="Proteomes" id="UP001190925"/>
    </source>
</evidence>
<dbReference type="Pfam" id="PF00466">
    <property type="entry name" value="Ribosomal_L10"/>
    <property type="match status" value="1"/>
</dbReference>
<organism evidence="6 7">
    <name type="scientific">Candidatus Nanogingivalis gingivitcus</name>
    <dbReference type="NCBI Taxonomy" id="2171992"/>
    <lineage>
        <taxon>Bacteria</taxon>
        <taxon>Candidatus Saccharimonadota</taxon>
        <taxon>Candidatus Nanosyncoccalia</taxon>
        <taxon>Candidatus Nanogingivales</taxon>
        <taxon>Candidatus Nanogingivalaceae</taxon>
        <taxon>Candidatus Nanogingivalis</taxon>
    </lineage>
</organism>
<reference evidence="6 7" key="2">
    <citation type="journal article" date="2020" name="Cell Rep.">
        <title>Acquisition and Adaptation of Ultra-small Parasitic Reduced Genome Bacteria to Mammalian Hosts.</title>
        <authorList>
            <person name="McLean J.S."/>
            <person name="Bor B."/>
            <person name="Kerns K.A."/>
            <person name="Liu Q."/>
            <person name="To T.T."/>
            <person name="Solden L."/>
            <person name="Hendrickson E.L."/>
            <person name="Wrighton K."/>
            <person name="Shi W."/>
            <person name="He X."/>
        </authorList>
    </citation>
    <scope>NUCLEOTIDE SEQUENCE [LARGE SCALE GENOMIC DNA]</scope>
    <source>
        <strain evidence="6 7">TM7_CMJM_G6_1_HOT_870</strain>
    </source>
</reference>
<dbReference type="HAMAP" id="MF_00362">
    <property type="entry name" value="Ribosomal_uL10"/>
    <property type="match status" value="1"/>
</dbReference>
<evidence type="ECO:0000256" key="3">
    <source>
        <dbReference type="ARBA" id="ARBA00023274"/>
    </source>
</evidence>
<keyword evidence="2 5" id="KW-0689">Ribosomal protein</keyword>
<name>A0ABY0FH48_9BACT</name>
<dbReference type="Proteomes" id="UP001190925">
    <property type="component" value="Unassembled WGS sequence"/>
</dbReference>
<accession>A0ABY0FH48</accession>
<dbReference type="InterPro" id="IPR047865">
    <property type="entry name" value="Ribosomal_uL10_bac_type"/>
</dbReference>
<dbReference type="GO" id="GO:0005840">
    <property type="term" value="C:ribosome"/>
    <property type="evidence" value="ECO:0007669"/>
    <property type="project" value="UniProtKB-KW"/>
</dbReference>
<comment type="function">
    <text evidence="5">Forms part of the ribosomal stalk, playing a central role in the interaction of the ribosome with GTP-bound translation factors.</text>
</comment>
<comment type="similarity">
    <text evidence="1 5">Belongs to the universal ribosomal protein uL10 family.</text>
</comment>
<dbReference type="InterPro" id="IPR043141">
    <property type="entry name" value="Ribosomal_uL10-like_sf"/>
</dbReference>
<keyword evidence="3 5" id="KW-0687">Ribonucleoprotein</keyword>
<reference evidence="6 7" key="1">
    <citation type="journal article" date="2018" name="bioRxiv">
        <title>Evidence of independent acquisition and adaption of ultra-small bacteria to human hosts across the highly diverse yet reduced genomes of the phylum Saccharibacteria.</title>
        <authorList>
            <person name="McLean J.S."/>
            <person name="Bor B."/>
            <person name="To T.T."/>
            <person name="Liu Q."/>
            <person name="Kearns K.A."/>
            <person name="Solden L.M."/>
            <person name="Wrighton K.C."/>
            <person name="He X."/>
            <person name="Shi W."/>
        </authorList>
    </citation>
    <scope>NUCLEOTIDE SEQUENCE [LARGE SCALE GENOMIC DNA]</scope>
    <source>
        <strain evidence="6 7">TM7_CMJM_G6_1_HOT_870</strain>
    </source>
</reference>
<keyword evidence="5" id="KW-0694">RNA-binding</keyword>
<comment type="subunit">
    <text evidence="5">Part of the ribosomal stalk of the 50S ribosomal subunit. The N-terminus interacts with L11 and the large rRNA to form the base of the stalk. The C-terminus forms an elongated spine to which L12 dimers bind in a sequential fashion forming a multimeric L10(L12)X complex.</text>
</comment>
<evidence type="ECO:0000313" key="6">
    <source>
        <dbReference type="EMBL" id="RYC72269.1"/>
    </source>
</evidence>
<dbReference type="SUPFAM" id="SSF160369">
    <property type="entry name" value="Ribosomal protein L10-like"/>
    <property type="match status" value="1"/>
</dbReference>
<comment type="caution">
    <text evidence="6">The sequence shown here is derived from an EMBL/GenBank/DDBJ whole genome shotgun (WGS) entry which is preliminary data.</text>
</comment>
<evidence type="ECO:0000256" key="1">
    <source>
        <dbReference type="ARBA" id="ARBA00008889"/>
    </source>
</evidence>
<dbReference type="NCBIfam" id="NF000955">
    <property type="entry name" value="PRK00099.1-1"/>
    <property type="match status" value="1"/>
</dbReference>
<evidence type="ECO:0000256" key="5">
    <source>
        <dbReference type="HAMAP-Rule" id="MF_00362"/>
    </source>
</evidence>
<keyword evidence="7" id="KW-1185">Reference proteome</keyword>
<keyword evidence="5" id="KW-0699">rRNA-binding</keyword>
<dbReference type="PANTHER" id="PTHR11560">
    <property type="entry name" value="39S RIBOSOMAL PROTEIN L10, MITOCHONDRIAL"/>
    <property type="match status" value="1"/>
</dbReference>
<dbReference type="RefSeq" id="WP_129719018.1">
    <property type="nucleotide sequence ID" value="NZ_PRLK01000016.1"/>
</dbReference>
<gene>
    <name evidence="5 6" type="primary">rplJ</name>
    <name evidence="6" type="ORF">G6CMJM_00629</name>
</gene>
<dbReference type="CDD" id="cd05797">
    <property type="entry name" value="Ribosomal_L10"/>
    <property type="match status" value="1"/>
</dbReference>
<evidence type="ECO:0000256" key="4">
    <source>
        <dbReference type="ARBA" id="ARBA00035202"/>
    </source>
</evidence>
<proteinExistence type="inferred from homology"/>
<evidence type="ECO:0000256" key="2">
    <source>
        <dbReference type="ARBA" id="ARBA00022980"/>
    </source>
</evidence>
<dbReference type="InterPro" id="IPR022973">
    <property type="entry name" value="Ribosomal_uL10_bac"/>
</dbReference>
<protein>
    <recommendedName>
        <fullName evidence="4 5">Large ribosomal subunit protein uL10</fullName>
    </recommendedName>
</protein>
<dbReference type="InterPro" id="IPR001790">
    <property type="entry name" value="Ribosomal_uL10"/>
</dbReference>
<sequence>MALSRDKKNQLVAELSEALKDAKMTAFAEYKGLTVADLQELRKNAREAGVSIKVVKNRLVRVAMQEVENLKESDTSALKGQLVYAISTEDEIAAAQVLGKFAKNHPDLKLVGAFADNGDVMDTETVTTLSELPSKDQLIGQIVETLLSPVHAITGGLTNEDLDFRKATN</sequence>